<organism evidence="1 2">
    <name type="scientific">Dendrobium thyrsiflorum</name>
    <name type="common">Pinecone-like raceme dendrobium</name>
    <name type="synonym">Orchid</name>
    <dbReference type="NCBI Taxonomy" id="117978"/>
    <lineage>
        <taxon>Eukaryota</taxon>
        <taxon>Viridiplantae</taxon>
        <taxon>Streptophyta</taxon>
        <taxon>Embryophyta</taxon>
        <taxon>Tracheophyta</taxon>
        <taxon>Spermatophyta</taxon>
        <taxon>Magnoliopsida</taxon>
        <taxon>Liliopsida</taxon>
        <taxon>Asparagales</taxon>
        <taxon>Orchidaceae</taxon>
        <taxon>Epidendroideae</taxon>
        <taxon>Malaxideae</taxon>
        <taxon>Dendrobiinae</taxon>
        <taxon>Dendrobium</taxon>
    </lineage>
</organism>
<name>A0ABD0U1K8_DENTH</name>
<sequence length="649" mass="73500">MRNDHGGSAKVLGARGIPLASLRLLNCFISSHTYYHFSISDMAITKDEGRIGGKFFKRPLWRLPPTPYDRPPSAVREMSRPQPANEAGRSGWFSKLVDSAAQIIVKGVPPLFSSVFGKGVASTPGENINTIEEVAEMKSPPEVSEKCGNHIDITISIDYDGSDESKEELISNIDAFFQLKQVNKKKRSRAEVGQLGELIYSKSIEIPGHQKKKVEINNNSNINPNSSHQIREEDFGNFFTFGCKSQINHKDCQNSGIKKVTRKSEMYKMARSPYFGSSLMTNTKVLERGCSDRDEQFFNDARRVRQKSCLKDLNLTTHDDTSSTLFLDQEQKRRRIDSKGLKNSDCKISLACENINTIEEVAEMKSPPEVSEKCGNHIDITLSIDYDGSAESKEELISNIDAFFQLKQLNKKKRSRAEISQLGELIYSKSIEIPGHQKKKVEINNNSNINPSSSHQIREEDFGNFFTFGCKSQINHKDCQNNGITQKVTRKSEMYKMARSPYFGSSLMTNTRVLKRGSSDRDEQFFNDARRVRQKSCLKDSNLTTHADTSSTLIILDEEEKHGSSDRDEQCFEDARRARQKYCLKDLNLTTHADTSSTLFLDQEQKRRRIDSKGLNNSDCKIPLACDLFAPPPQSMELAKKILYEINKI</sequence>
<dbReference type="Proteomes" id="UP001552299">
    <property type="component" value="Unassembled WGS sequence"/>
</dbReference>
<protein>
    <submittedName>
        <fullName evidence="1">Uncharacterized protein</fullName>
    </submittedName>
</protein>
<evidence type="ECO:0000313" key="2">
    <source>
        <dbReference type="Proteomes" id="UP001552299"/>
    </source>
</evidence>
<dbReference type="AlphaFoldDB" id="A0ABD0U1K8"/>
<gene>
    <name evidence="1" type="ORF">M5K25_024316</name>
</gene>
<evidence type="ECO:0000313" key="1">
    <source>
        <dbReference type="EMBL" id="KAL0905871.1"/>
    </source>
</evidence>
<accession>A0ABD0U1K8</accession>
<reference evidence="1 2" key="1">
    <citation type="journal article" date="2024" name="Plant Biotechnol. J.">
        <title>Dendrobium thyrsiflorum genome and its molecular insights into genes involved in important horticultural traits.</title>
        <authorList>
            <person name="Chen B."/>
            <person name="Wang J.Y."/>
            <person name="Zheng P.J."/>
            <person name="Li K.L."/>
            <person name="Liang Y.M."/>
            <person name="Chen X.F."/>
            <person name="Zhang C."/>
            <person name="Zhao X."/>
            <person name="He X."/>
            <person name="Zhang G.Q."/>
            <person name="Liu Z.J."/>
            <person name="Xu Q."/>
        </authorList>
    </citation>
    <scope>NUCLEOTIDE SEQUENCE [LARGE SCALE GENOMIC DNA]</scope>
    <source>
        <strain evidence="1">GZMU011</strain>
    </source>
</reference>
<keyword evidence="2" id="KW-1185">Reference proteome</keyword>
<dbReference type="PANTHER" id="PTHR33416:SF20">
    <property type="entry name" value="NUCLEAR PORE COMPLEX PROTEIN NUP1"/>
    <property type="match status" value="1"/>
</dbReference>
<dbReference type="PANTHER" id="PTHR33416">
    <property type="entry name" value="NUCLEAR PORE COMPLEX PROTEIN NUP1"/>
    <property type="match status" value="1"/>
</dbReference>
<dbReference type="EMBL" id="JANQDX010000018">
    <property type="protein sequence ID" value="KAL0905871.1"/>
    <property type="molecule type" value="Genomic_DNA"/>
</dbReference>
<proteinExistence type="predicted"/>
<comment type="caution">
    <text evidence="1">The sequence shown here is derived from an EMBL/GenBank/DDBJ whole genome shotgun (WGS) entry which is preliminary data.</text>
</comment>